<dbReference type="OMA" id="QLMWRTE"/>
<dbReference type="InterPro" id="IPR036179">
    <property type="entry name" value="Ig-like_dom_sf"/>
</dbReference>
<feature type="compositionally biased region" description="Polar residues" evidence="1">
    <location>
        <begin position="231"/>
        <end position="243"/>
    </location>
</feature>
<accession>A0A914AQP3</accession>
<dbReference type="PANTHER" id="PTHR31025">
    <property type="entry name" value="SI:CH211-196P9.1-RELATED"/>
    <property type="match status" value="1"/>
</dbReference>
<dbReference type="SMART" id="SM00409">
    <property type="entry name" value="IG"/>
    <property type="match status" value="2"/>
</dbReference>
<dbReference type="Pfam" id="PF13927">
    <property type="entry name" value="Ig_3"/>
    <property type="match status" value="1"/>
</dbReference>
<evidence type="ECO:0000259" key="3">
    <source>
        <dbReference type="PROSITE" id="PS50835"/>
    </source>
</evidence>
<dbReference type="RefSeq" id="XP_038065759.1">
    <property type="nucleotide sequence ID" value="XM_038209831.1"/>
</dbReference>
<feature type="region of interest" description="Disordered" evidence="1">
    <location>
        <begin position="225"/>
        <end position="248"/>
    </location>
</feature>
<evidence type="ECO:0000313" key="5">
    <source>
        <dbReference type="Proteomes" id="UP000887568"/>
    </source>
</evidence>
<dbReference type="EnsemblMetazoa" id="XM_038209831.1">
    <property type="protein sequence ID" value="XP_038065759.1"/>
    <property type="gene ID" value="LOC119735886"/>
</dbReference>
<protein>
    <recommendedName>
        <fullName evidence="3">Ig-like domain-containing protein</fullName>
    </recommendedName>
</protein>
<dbReference type="InterPro" id="IPR007110">
    <property type="entry name" value="Ig-like_dom"/>
</dbReference>
<dbReference type="InterPro" id="IPR003598">
    <property type="entry name" value="Ig_sub2"/>
</dbReference>
<dbReference type="PANTHER" id="PTHR31025:SF9">
    <property type="entry name" value="SI:DKEY-286J15.1"/>
    <property type="match status" value="1"/>
</dbReference>
<dbReference type="SMART" id="SM00408">
    <property type="entry name" value="IGc2"/>
    <property type="match status" value="2"/>
</dbReference>
<organism evidence="4 5">
    <name type="scientific">Patiria miniata</name>
    <name type="common">Bat star</name>
    <name type="synonym">Asterina miniata</name>
    <dbReference type="NCBI Taxonomy" id="46514"/>
    <lineage>
        <taxon>Eukaryota</taxon>
        <taxon>Metazoa</taxon>
        <taxon>Echinodermata</taxon>
        <taxon>Eleutherozoa</taxon>
        <taxon>Asterozoa</taxon>
        <taxon>Asteroidea</taxon>
        <taxon>Valvatacea</taxon>
        <taxon>Valvatida</taxon>
        <taxon>Asterinidae</taxon>
        <taxon>Patiria</taxon>
    </lineage>
</organism>
<dbReference type="InterPro" id="IPR013783">
    <property type="entry name" value="Ig-like_fold"/>
</dbReference>
<evidence type="ECO:0000256" key="2">
    <source>
        <dbReference type="SAM" id="Phobius"/>
    </source>
</evidence>
<dbReference type="CDD" id="cd00096">
    <property type="entry name" value="Ig"/>
    <property type="match status" value="1"/>
</dbReference>
<feature type="domain" description="Ig-like" evidence="3">
    <location>
        <begin position="488"/>
        <end position="607"/>
    </location>
</feature>
<dbReference type="InterPro" id="IPR003599">
    <property type="entry name" value="Ig_sub"/>
</dbReference>
<dbReference type="Gene3D" id="2.60.40.10">
    <property type="entry name" value="Immunoglobulins"/>
    <property type="match status" value="2"/>
</dbReference>
<evidence type="ECO:0000313" key="4">
    <source>
        <dbReference type="EnsemblMetazoa" id="XP_038065759.1"/>
    </source>
</evidence>
<keyword evidence="5" id="KW-1185">Reference proteome</keyword>
<reference evidence="4" key="1">
    <citation type="submission" date="2022-11" db="UniProtKB">
        <authorList>
            <consortium name="EnsemblMetazoa"/>
        </authorList>
    </citation>
    <scope>IDENTIFICATION</scope>
</reference>
<dbReference type="GeneID" id="119735886"/>
<proteinExistence type="predicted"/>
<keyword evidence="2" id="KW-1133">Transmembrane helix</keyword>
<dbReference type="Proteomes" id="UP000887568">
    <property type="component" value="Unplaced"/>
</dbReference>
<keyword evidence="2" id="KW-0472">Membrane</keyword>
<dbReference type="Pfam" id="PF07679">
    <property type="entry name" value="I-set"/>
    <property type="match status" value="1"/>
</dbReference>
<dbReference type="AlphaFoldDB" id="A0A914AQP3"/>
<sequence>MLIFPHRFLLIYGNQQRKVQFQCNEPDGSHQVRVVDIKKKASEIFNLAVDHVQVKIWDRGFDDWIDGEDDNEEVEHNSKVQIALADMADAGSRPMDDIPTSVSLASCGTSSPTLCSSVNWVRDYRLPSFPASISTKLENGQALKEGERSAMLEAIYSSVRKYTYYPTSTQYSQIIQLLFDRFTKLAGQPDMSLDNARVLWKYRLQYKFANSRRREDSNVPVVLHRKRKSADNQPTAVQSTKKTPPQWGIANYQPARPSSEDDASIAAHIKWMKQETSKRKPDCDRIKIAMSMTLADRRQQITKDGASIETIQKTYPWLFDEEEMQNEFKRLHEEGIKELLEAGLTKYGSAIIELSRNLKKEQPCLQEALSAIGLQREEKSRREATCTAAALGIPCLLKEQVKDMIVFGEEATDGVPIICGDEEDLASCSTFSVEIDGTIVSSSKDVLSAMAVYLASFYVFNLAYPTRLKRTLTFFQKGVLNIQDNLKPERVVISLLEKLSQLMWRTEITGTTSMLNGIVGGGVALECFVKRVPLGFLHITFKWLLGNKPLLDSCTNEDSTKARKYKYHHDNHGCNLTINDLELTDEGRYRCEAQYSATTVWKHTSLTVNVPPKDVHIINATTGEVYSGDVNVGPGTDHNFTCLAADTKPPAEITWTFAGKNTSGETRVVGTRLHNTSSTFTVPSFQPGQRGNLTCTATGAGGKVVTNIRLLGNYEKTDPSMQSQSIVTFIAVGIAAGFLLVLVAAIVSWQRRKNNIASDGNQ</sequence>
<dbReference type="InterPro" id="IPR013098">
    <property type="entry name" value="Ig_I-set"/>
</dbReference>
<dbReference type="SUPFAM" id="SSF48726">
    <property type="entry name" value="Immunoglobulin"/>
    <property type="match status" value="2"/>
</dbReference>
<dbReference type="PROSITE" id="PS50835">
    <property type="entry name" value="IG_LIKE"/>
    <property type="match status" value="2"/>
</dbReference>
<feature type="domain" description="Ig-like" evidence="3">
    <location>
        <begin position="612"/>
        <end position="706"/>
    </location>
</feature>
<dbReference type="OrthoDB" id="10049949at2759"/>
<name>A0A914AQP3_PATMI</name>
<feature type="transmembrane region" description="Helical" evidence="2">
    <location>
        <begin position="726"/>
        <end position="749"/>
    </location>
</feature>
<evidence type="ECO:0000256" key="1">
    <source>
        <dbReference type="SAM" id="MobiDB-lite"/>
    </source>
</evidence>
<keyword evidence="2" id="KW-0812">Transmembrane</keyword>